<comment type="caution">
    <text evidence="1">The sequence shown here is derived from an EMBL/GenBank/DDBJ whole genome shotgun (WGS) entry which is preliminary data.</text>
</comment>
<gene>
    <name evidence="1" type="ORF">TSAR_005483</name>
</gene>
<organism evidence="1 2">
    <name type="scientific">Trichomalopsis sarcophagae</name>
    <dbReference type="NCBI Taxonomy" id="543379"/>
    <lineage>
        <taxon>Eukaryota</taxon>
        <taxon>Metazoa</taxon>
        <taxon>Ecdysozoa</taxon>
        <taxon>Arthropoda</taxon>
        <taxon>Hexapoda</taxon>
        <taxon>Insecta</taxon>
        <taxon>Pterygota</taxon>
        <taxon>Neoptera</taxon>
        <taxon>Endopterygota</taxon>
        <taxon>Hymenoptera</taxon>
        <taxon>Apocrita</taxon>
        <taxon>Proctotrupomorpha</taxon>
        <taxon>Chalcidoidea</taxon>
        <taxon>Pteromalidae</taxon>
        <taxon>Pteromalinae</taxon>
        <taxon>Trichomalopsis</taxon>
    </lineage>
</organism>
<evidence type="ECO:0000313" key="2">
    <source>
        <dbReference type="Proteomes" id="UP000215335"/>
    </source>
</evidence>
<accession>A0A232F5T6</accession>
<name>A0A232F5T6_9HYME</name>
<feature type="non-terminal residue" evidence="1">
    <location>
        <position position="78"/>
    </location>
</feature>
<keyword evidence="2" id="KW-1185">Reference proteome</keyword>
<dbReference type="EMBL" id="NNAY01000932">
    <property type="protein sequence ID" value="OXU25850.1"/>
    <property type="molecule type" value="Genomic_DNA"/>
</dbReference>
<dbReference type="AlphaFoldDB" id="A0A232F5T6"/>
<protein>
    <submittedName>
        <fullName evidence="1">Uncharacterized protein</fullName>
    </submittedName>
</protein>
<evidence type="ECO:0000313" key="1">
    <source>
        <dbReference type="EMBL" id="OXU25850.1"/>
    </source>
</evidence>
<sequence length="78" mass="9008">MRTSEKKSRSQLSINAGKYICLLMLTRSKFRFLRIQKYVCMSNLIDTDGVVPEILRSYDKTQNFTITKLPLGGSKTWS</sequence>
<reference evidence="1 2" key="1">
    <citation type="journal article" date="2017" name="Curr. Biol.">
        <title>The Evolution of Venom by Co-option of Single-Copy Genes.</title>
        <authorList>
            <person name="Martinson E.O."/>
            <person name="Mrinalini"/>
            <person name="Kelkar Y.D."/>
            <person name="Chang C.H."/>
            <person name="Werren J.H."/>
        </authorList>
    </citation>
    <scope>NUCLEOTIDE SEQUENCE [LARGE SCALE GENOMIC DNA]</scope>
    <source>
        <strain evidence="1 2">Alberta</strain>
        <tissue evidence="1">Whole body</tissue>
    </source>
</reference>
<dbReference type="Proteomes" id="UP000215335">
    <property type="component" value="Unassembled WGS sequence"/>
</dbReference>
<proteinExistence type="predicted"/>